<protein>
    <submittedName>
        <fullName evidence="2">Uncharacterized protein</fullName>
    </submittedName>
</protein>
<reference evidence="2" key="1">
    <citation type="journal article" date="2021" name="Genome Biol. Evol.">
        <title>A High-Quality Reference Genome for a Parasitic Bivalve with Doubly Uniparental Inheritance (Bivalvia: Unionida).</title>
        <authorList>
            <person name="Smith C.H."/>
        </authorList>
    </citation>
    <scope>NUCLEOTIDE SEQUENCE</scope>
    <source>
        <strain evidence="2">CHS0354</strain>
    </source>
</reference>
<feature type="compositionally biased region" description="Low complexity" evidence="1">
    <location>
        <begin position="738"/>
        <end position="747"/>
    </location>
</feature>
<feature type="compositionally biased region" description="Polar residues" evidence="1">
    <location>
        <begin position="712"/>
        <end position="723"/>
    </location>
</feature>
<reference evidence="2" key="3">
    <citation type="submission" date="2023-05" db="EMBL/GenBank/DDBJ databases">
        <authorList>
            <person name="Smith C.H."/>
        </authorList>
    </citation>
    <scope>NUCLEOTIDE SEQUENCE</scope>
    <source>
        <strain evidence="2">CHS0354</strain>
        <tissue evidence="2">Mantle</tissue>
    </source>
</reference>
<feature type="compositionally biased region" description="Polar residues" evidence="1">
    <location>
        <begin position="278"/>
        <end position="291"/>
    </location>
</feature>
<accession>A0AAE0VMT2</accession>
<dbReference type="InterPro" id="IPR031380">
    <property type="entry name" value="SIX6OS1"/>
</dbReference>
<evidence type="ECO:0000313" key="3">
    <source>
        <dbReference type="Proteomes" id="UP001195483"/>
    </source>
</evidence>
<feature type="region of interest" description="Disordered" evidence="1">
    <location>
        <begin position="444"/>
        <end position="492"/>
    </location>
</feature>
<reference evidence="2" key="2">
    <citation type="journal article" date="2021" name="Genome Biol. Evol.">
        <title>Developing a high-quality reference genome for a parasitic bivalve with doubly uniparental inheritance (Bivalvia: Unionida).</title>
        <authorList>
            <person name="Smith C.H."/>
        </authorList>
    </citation>
    <scope>NUCLEOTIDE SEQUENCE</scope>
    <source>
        <strain evidence="2">CHS0354</strain>
        <tissue evidence="2">Mantle</tissue>
    </source>
</reference>
<feature type="compositionally biased region" description="Basic and acidic residues" evidence="1">
    <location>
        <begin position="727"/>
        <end position="736"/>
    </location>
</feature>
<feature type="compositionally biased region" description="Polar residues" evidence="1">
    <location>
        <begin position="456"/>
        <end position="477"/>
    </location>
</feature>
<dbReference type="EMBL" id="JAEAOA010002335">
    <property type="protein sequence ID" value="KAK3583411.1"/>
    <property type="molecule type" value="Genomic_DNA"/>
</dbReference>
<feature type="region of interest" description="Disordered" evidence="1">
    <location>
        <begin position="272"/>
        <end position="291"/>
    </location>
</feature>
<evidence type="ECO:0000256" key="1">
    <source>
        <dbReference type="SAM" id="MobiDB-lite"/>
    </source>
</evidence>
<feature type="compositionally biased region" description="Low complexity" evidence="1">
    <location>
        <begin position="782"/>
        <end position="814"/>
    </location>
</feature>
<dbReference type="Pfam" id="PF15676">
    <property type="entry name" value="S6OS1"/>
    <property type="match status" value="1"/>
</dbReference>
<feature type="compositionally biased region" description="Polar residues" evidence="1">
    <location>
        <begin position="575"/>
        <end position="591"/>
    </location>
</feature>
<dbReference type="AlphaFoldDB" id="A0AAE0VMT2"/>
<keyword evidence="3" id="KW-1185">Reference proteome</keyword>
<name>A0AAE0VMT2_9BIVA</name>
<feature type="region of interest" description="Disordered" evidence="1">
    <location>
        <begin position="774"/>
        <end position="828"/>
    </location>
</feature>
<feature type="region of interest" description="Disordered" evidence="1">
    <location>
        <begin position="642"/>
        <end position="755"/>
    </location>
</feature>
<proteinExistence type="predicted"/>
<dbReference type="Proteomes" id="UP001195483">
    <property type="component" value="Unassembled WGS sequence"/>
</dbReference>
<sequence>MATFGLVRNATDNTSDLDRLIQSYECENQQYVKLIEKENQVINGASYLLDMEEKLSTPCVFIILLSMKKEVHKSSLEKDLAEKQAETIQLQSAISKLDEDTKFFHRQFKQNRENCESLKQTRTLLHEHEQVLQKKLQAVCEQGQLERSERDGILEHYRTIWQDYEAKYKSLPLTRKLLMIQEQVRVKDLKLKDQKEKLGQLREQFSSLKDAEEFADLHIFIIKLYPVEVQHSDETVKTSETDVEVEQRMESDQELISFNLLCSPIINECSESEDGSKAMQTGDSSTGTINTQDRDVSTHRIMVEDGYVYQGNGSQVEVPASEAELNVVAVVESHTITSASSENKCLKQPSLIMTPQISRLIQSKTPTIKTGSASPQHRQMPETPRMIPHVLPSPKPATLVHPPSRIPIIPQKPTSKFLQFQSAVRSIAPPVSPCVPRNAAAKLKNQPPARAPIQPNMPSSNTSDSNQAFKRNATSESHGNKSPVGDAQHLVSQPIVPPSPIIPPVFYNSYIRVPPSPSVPQIASLSSLQTNGSQSQHQQIKKFVTQPTTPKPCQISLPVQAKPIISPPKDKSHENNISASSEDLQMQQSPKTPEHQRAESLMDISLDDSNSPFSFEKHKQRLYQMYRSPGCDLYREQRLMFSSHDQTSNDESTEQEPGGFESMESLLSTGVPFDLLGSPGSSKDSSDLPKNASPVKKTSTMSVNIYGGARLSSPTSPEANQHITFKFGDDDNRDGINSRGSSSLQSLFGGGGDADPATHNKNCGFSFTFGSSDQDNDLPRQGSSILSLFGSGSGASKAQDNPNSSGFSFNFGASNDKDEESSPTFRLF</sequence>
<comment type="caution">
    <text evidence="2">The sequence shown here is derived from an EMBL/GenBank/DDBJ whole genome shotgun (WGS) entry which is preliminary data.</text>
</comment>
<feature type="region of interest" description="Disordered" evidence="1">
    <location>
        <begin position="563"/>
        <end position="598"/>
    </location>
</feature>
<organism evidence="2 3">
    <name type="scientific">Potamilus streckersoni</name>
    <dbReference type="NCBI Taxonomy" id="2493646"/>
    <lineage>
        <taxon>Eukaryota</taxon>
        <taxon>Metazoa</taxon>
        <taxon>Spiralia</taxon>
        <taxon>Lophotrochozoa</taxon>
        <taxon>Mollusca</taxon>
        <taxon>Bivalvia</taxon>
        <taxon>Autobranchia</taxon>
        <taxon>Heteroconchia</taxon>
        <taxon>Palaeoheterodonta</taxon>
        <taxon>Unionida</taxon>
        <taxon>Unionoidea</taxon>
        <taxon>Unionidae</taxon>
        <taxon>Ambleminae</taxon>
        <taxon>Lampsilini</taxon>
        <taxon>Potamilus</taxon>
    </lineage>
</organism>
<evidence type="ECO:0000313" key="2">
    <source>
        <dbReference type="EMBL" id="KAK3583411.1"/>
    </source>
</evidence>
<gene>
    <name evidence="2" type="ORF">CHS0354_040378</name>
</gene>